<comment type="caution">
    <text evidence="2">The sequence shown here is derived from an EMBL/GenBank/DDBJ whole genome shotgun (WGS) entry which is preliminary data.</text>
</comment>
<dbReference type="InterPro" id="IPR048147">
    <property type="entry name" value="CBO0543-like"/>
</dbReference>
<keyword evidence="1" id="KW-1133">Transmembrane helix</keyword>
<sequence length="180" mass="21399">MNPSLQDIMKAQEKVSTLRWYYWRDEIVFTPQWWFMLIFLIILIFVWILILDHSRIFPILLYGLLTFNIATVLDTFGGELQLWEYPKMVLPWGPRVICIDVMIALFFMMLYQFFVKWKTFIFASIFLSGIFAFVFEPIAMYLGIYKPLIWSNLYSFPIYILLAISIRGIVQKICKLSTGS</sequence>
<feature type="transmembrane region" description="Helical" evidence="1">
    <location>
        <begin position="93"/>
        <end position="113"/>
    </location>
</feature>
<keyword evidence="1" id="KW-0472">Membrane</keyword>
<feature type="transmembrane region" description="Helical" evidence="1">
    <location>
        <begin position="56"/>
        <end position="73"/>
    </location>
</feature>
<dbReference type="Proteomes" id="UP001526147">
    <property type="component" value="Unassembled WGS sequence"/>
</dbReference>
<accession>A0ABT3DGF6</accession>
<keyword evidence="3" id="KW-1185">Reference proteome</keyword>
<gene>
    <name evidence="2" type="ORF">OIH86_10705</name>
</gene>
<name>A0ABT3DGF6_9BACI</name>
<feature type="transmembrane region" description="Helical" evidence="1">
    <location>
        <begin position="120"/>
        <end position="142"/>
    </location>
</feature>
<feature type="transmembrane region" description="Helical" evidence="1">
    <location>
        <begin position="148"/>
        <end position="170"/>
    </location>
</feature>
<dbReference type="NCBIfam" id="NF041644">
    <property type="entry name" value="CBO0543_fam"/>
    <property type="match status" value="1"/>
</dbReference>
<feature type="transmembrane region" description="Helical" evidence="1">
    <location>
        <begin position="33"/>
        <end position="51"/>
    </location>
</feature>
<reference evidence="2 3" key="1">
    <citation type="submission" date="2022-10" db="EMBL/GenBank/DDBJ databases">
        <title>Draft genome assembly of moderately radiation resistant bacterium Metabacillus halosaccharovorans.</title>
        <authorList>
            <person name="Pal S."/>
            <person name="Gopinathan A."/>
        </authorList>
    </citation>
    <scope>NUCLEOTIDE SEQUENCE [LARGE SCALE GENOMIC DNA]</scope>
    <source>
        <strain evidence="2 3">VITHBRA001</strain>
    </source>
</reference>
<evidence type="ECO:0000256" key="1">
    <source>
        <dbReference type="SAM" id="Phobius"/>
    </source>
</evidence>
<dbReference type="RefSeq" id="WP_264142774.1">
    <property type="nucleotide sequence ID" value="NZ_JAOYEY010000036.1"/>
</dbReference>
<evidence type="ECO:0000313" key="2">
    <source>
        <dbReference type="EMBL" id="MCV9886128.1"/>
    </source>
</evidence>
<organism evidence="2 3">
    <name type="scientific">Metabacillus halosaccharovorans</name>
    <dbReference type="NCBI Taxonomy" id="930124"/>
    <lineage>
        <taxon>Bacteria</taxon>
        <taxon>Bacillati</taxon>
        <taxon>Bacillota</taxon>
        <taxon>Bacilli</taxon>
        <taxon>Bacillales</taxon>
        <taxon>Bacillaceae</taxon>
        <taxon>Metabacillus</taxon>
    </lineage>
</organism>
<protein>
    <submittedName>
        <fullName evidence="2">Uncharacterized protein</fullName>
    </submittedName>
</protein>
<dbReference type="EMBL" id="JAOYEY010000036">
    <property type="protein sequence ID" value="MCV9886128.1"/>
    <property type="molecule type" value="Genomic_DNA"/>
</dbReference>
<keyword evidence="1" id="KW-0812">Transmembrane</keyword>
<evidence type="ECO:0000313" key="3">
    <source>
        <dbReference type="Proteomes" id="UP001526147"/>
    </source>
</evidence>
<proteinExistence type="predicted"/>